<evidence type="ECO:0000256" key="4">
    <source>
        <dbReference type="ARBA" id="ARBA00022840"/>
    </source>
</evidence>
<dbReference type="AlphaFoldDB" id="A0A8H7EMW8"/>
<keyword evidence="7" id="KW-1185">Reference proteome</keyword>
<organism evidence="6 7">
    <name type="scientific">Apophysomyces ossiformis</name>
    <dbReference type="NCBI Taxonomy" id="679940"/>
    <lineage>
        <taxon>Eukaryota</taxon>
        <taxon>Fungi</taxon>
        <taxon>Fungi incertae sedis</taxon>
        <taxon>Mucoromycota</taxon>
        <taxon>Mucoromycotina</taxon>
        <taxon>Mucoromycetes</taxon>
        <taxon>Mucorales</taxon>
        <taxon>Mucorineae</taxon>
        <taxon>Mucoraceae</taxon>
        <taxon>Apophysomyces</taxon>
    </lineage>
</organism>
<keyword evidence="4" id="KW-0067">ATP-binding</keyword>
<keyword evidence="2" id="KW-0436">Ligase</keyword>
<keyword evidence="3" id="KW-0547">Nucleotide-binding</keyword>
<dbReference type="EMBL" id="JABAYA010000167">
    <property type="protein sequence ID" value="KAF7723015.1"/>
    <property type="molecule type" value="Genomic_DNA"/>
</dbReference>
<comment type="similarity">
    <text evidence="1">Belongs to the ATP-dependent AMP-binding enzyme family.</text>
</comment>
<dbReference type="Proteomes" id="UP000605846">
    <property type="component" value="Unassembled WGS sequence"/>
</dbReference>
<dbReference type="GO" id="GO:0009898">
    <property type="term" value="C:cytoplasmic side of plasma membrane"/>
    <property type="evidence" value="ECO:0007669"/>
    <property type="project" value="TreeGrafter"/>
</dbReference>
<dbReference type="PANTHER" id="PTHR43107">
    <property type="entry name" value="LONG-CHAIN FATTY ACID TRANSPORT PROTEIN"/>
    <property type="match status" value="1"/>
</dbReference>
<accession>A0A8H7EMW8</accession>
<name>A0A8H7EMW8_9FUNG</name>
<dbReference type="GO" id="GO:0044539">
    <property type="term" value="P:long-chain fatty acid import into cell"/>
    <property type="evidence" value="ECO:0007669"/>
    <property type="project" value="TreeGrafter"/>
</dbReference>
<dbReference type="Gene3D" id="3.40.50.12780">
    <property type="entry name" value="N-terminal domain of ligase-like"/>
    <property type="match status" value="1"/>
</dbReference>
<dbReference type="Pfam" id="PF00501">
    <property type="entry name" value="AMP-binding"/>
    <property type="match status" value="1"/>
</dbReference>
<feature type="domain" description="AMP-dependent synthetase/ligase" evidence="5">
    <location>
        <begin position="61"/>
        <end position="181"/>
    </location>
</feature>
<reference evidence="6" key="1">
    <citation type="submission" date="2020-01" db="EMBL/GenBank/DDBJ databases">
        <title>Genome Sequencing of Three Apophysomyces-Like Fungal Strains Confirms a Novel Fungal Genus in the Mucoromycota with divergent Burkholderia-like Endosymbiotic Bacteria.</title>
        <authorList>
            <person name="Stajich J.E."/>
            <person name="Macias A.M."/>
            <person name="Carter-House D."/>
            <person name="Lovett B."/>
            <person name="Kasson L.R."/>
            <person name="Berry K."/>
            <person name="Grigoriev I."/>
            <person name="Chang Y."/>
            <person name="Spatafora J."/>
            <person name="Kasson M.T."/>
        </authorList>
    </citation>
    <scope>NUCLEOTIDE SEQUENCE</scope>
    <source>
        <strain evidence="6">NRRL A-21654</strain>
    </source>
</reference>
<evidence type="ECO:0000313" key="6">
    <source>
        <dbReference type="EMBL" id="KAF7723015.1"/>
    </source>
</evidence>
<evidence type="ECO:0000256" key="1">
    <source>
        <dbReference type="ARBA" id="ARBA00006432"/>
    </source>
</evidence>
<dbReference type="GO" id="GO:0005324">
    <property type="term" value="F:long-chain fatty acid transmembrane transporter activity"/>
    <property type="evidence" value="ECO:0007669"/>
    <property type="project" value="TreeGrafter"/>
</dbReference>
<dbReference type="InterPro" id="IPR000873">
    <property type="entry name" value="AMP-dep_synth/lig_dom"/>
</dbReference>
<dbReference type="GO" id="GO:0004467">
    <property type="term" value="F:long-chain fatty acid-CoA ligase activity"/>
    <property type="evidence" value="ECO:0007669"/>
    <property type="project" value="TreeGrafter"/>
</dbReference>
<comment type="caution">
    <text evidence="6">The sequence shown here is derived from an EMBL/GenBank/DDBJ whole genome shotgun (WGS) entry which is preliminary data.</text>
</comment>
<dbReference type="PANTHER" id="PTHR43107:SF15">
    <property type="entry name" value="FATTY ACID TRANSPORT PROTEIN 3, ISOFORM A"/>
    <property type="match status" value="1"/>
</dbReference>
<evidence type="ECO:0000256" key="3">
    <source>
        <dbReference type="ARBA" id="ARBA00022741"/>
    </source>
</evidence>
<dbReference type="SUPFAM" id="SSF56801">
    <property type="entry name" value="Acetyl-CoA synthetase-like"/>
    <property type="match status" value="1"/>
</dbReference>
<proteinExistence type="inferred from homology"/>
<evidence type="ECO:0000313" key="7">
    <source>
        <dbReference type="Proteomes" id="UP000605846"/>
    </source>
</evidence>
<dbReference type="InterPro" id="IPR042099">
    <property type="entry name" value="ANL_N_sf"/>
</dbReference>
<dbReference type="OrthoDB" id="288590at2759"/>
<evidence type="ECO:0000259" key="5">
    <source>
        <dbReference type="Pfam" id="PF00501"/>
    </source>
</evidence>
<dbReference type="GO" id="GO:0005811">
    <property type="term" value="C:lipid droplet"/>
    <property type="evidence" value="ECO:0007669"/>
    <property type="project" value="TreeGrafter"/>
</dbReference>
<dbReference type="GO" id="GO:0005524">
    <property type="term" value="F:ATP binding"/>
    <property type="evidence" value="ECO:0007669"/>
    <property type="project" value="UniProtKB-KW"/>
</dbReference>
<gene>
    <name evidence="6" type="ORF">EC973_002431</name>
</gene>
<dbReference type="GO" id="GO:0005777">
    <property type="term" value="C:peroxisome"/>
    <property type="evidence" value="ECO:0007669"/>
    <property type="project" value="TreeGrafter"/>
</dbReference>
<sequence>MDSNPYVGVAAAGIGGLLGSMYLDSRLLLSRDWHQMRTGLAAQLYIRYWTWSDRLHLYYRFKDKAKATPDRVFVYFENKQYTFRQLEKASNRLAHWLLAQHVKKNDVVCMMLQNHPTFYILLFAIMKIGAVPSLINTNLSEDSLLHCVKIANAHKFIFDPIYGKQVHTISQDLNSLGISLYAYGEATEEQELPPLDFAPTITPSFLAKYSDKDTSEEYIKGIDNTSAGMLIYTR</sequence>
<protein>
    <recommendedName>
        <fullName evidence="5">AMP-dependent synthetase/ligase domain-containing protein</fullName>
    </recommendedName>
</protein>
<evidence type="ECO:0000256" key="2">
    <source>
        <dbReference type="ARBA" id="ARBA00022598"/>
    </source>
</evidence>